<dbReference type="InterPro" id="IPR006143">
    <property type="entry name" value="RND_pump_MFP"/>
</dbReference>
<proteinExistence type="inferred from homology"/>
<evidence type="ECO:0000256" key="5">
    <source>
        <dbReference type="SAM" id="Phobius"/>
    </source>
</evidence>
<dbReference type="Pfam" id="PF25917">
    <property type="entry name" value="BSH_RND"/>
    <property type="match status" value="1"/>
</dbReference>
<feature type="coiled-coil region" evidence="4">
    <location>
        <begin position="285"/>
        <end position="331"/>
    </location>
</feature>
<dbReference type="Gene3D" id="2.40.30.170">
    <property type="match status" value="1"/>
</dbReference>
<evidence type="ECO:0000313" key="9">
    <source>
        <dbReference type="EMBL" id="PSB54866.1"/>
    </source>
</evidence>
<feature type="domain" description="Multidrug resistance protein MdtA-like C-terminal permuted SH3" evidence="8">
    <location>
        <begin position="462"/>
        <end position="519"/>
    </location>
</feature>
<dbReference type="RefSeq" id="WP_106307225.1">
    <property type="nucleotide sequence ID" value="NZ_PVWO01000227.1"/>
</dbReference>
<dbReference type="Gene3D" id="2.40.420.20">
    <property type="match status" value="1"/>
</dbReference>
<dbReference type="Pfam" id="PF25967">
    <property type="entry name" value="RND-MFP_C"/>
    <property type="match status" value="1"/>
</dbReference>
<reference evidence="9 10" key="1">
    <citation type="submission" date="2018-03" db="EMBL/GenBank/DDBJ databases">
        <title>The ancient ancestry and fast evolution of plastids.</title>
        <authorList>
            <person name="Moore K.R."/>
            <person name="Magnabosco C."/>
            <person name="Momper L."/>
            <person name="Gold D.A."/>
            <person name="Bosak T."/>
            <person name="Fournier G.P."/>
        </authorList>
    </citation>
    <scope>NUCLEOTIDE SEQUENCE [LARGE SCALE GENOMIC DNA]</scope>
    <source>
        <strain evidence="9 10">CCALA 037</strain>
    </source>
</reference>
<dbReference type="GO" id="GO:0022857">
    <property type="term" value="F:transmembrane transporter activity"/>
    <property type="evidence" value="ECO:0007669"/>
    <property type="project" value="InterPro"/>
</dbReference>
<evidence type="ECO:0000259" key="6">
    <source>
        <dbReference type="Pfam" id="PF25917"/>
    </source>
</evidence>
<sequence length="534" mass="56771">MQLPLIHNIKRPIPVIAGVAAATLGLAALGTIAVTQFKPANKIDLARYTTAAKAADLTERITASGNVIPFQTANISPKTAGRVSQLFVEQGDRVTQGQKIAQMENAEAQAAFAQAQANVQQAQANLDKAKNGSRPEEIAQAKARLEQAQANLNKAKNGNRPEETAQVRAKLAQAQANLNLSRSIAPQQIEQATAQVSSATARLKLAQAQVDRNRSLRQSGAVSQDALDRATADYQTARANLLDAQQKLQQVRNSTASEINQRQAAVSEVQQALRQSQLGSRTEDVASLAAQVNQAQAAYEQAKNGSRPEDIAQLTAALAVANAQLQSARSQLSDSTVVAPFAGLITQRYASVGAFVTPTTSASTSTSATSTSIVALAKDMEVKAKVPEVDIGKIKLGQKVEITADAYSERPFQGTVRLVAPEAVVEQNVTSFEVRVALDTGKDVLRSGMNVNTVFSGRRTNNAITVPTVAIGSKKGKTGVYVPGENNEPTFKEIKVGTTFRDKIQVKEGLKSGDRVFIDVPPGFKEKMLGDGNK</sequence>
<dbReference type="Gene3D" id="2.40.50.100">
    <property type="match status" value="1"/>
</dbReference>
<feature type="domain" description="Multidrug resistance protein MdtA-like barrel-sandwich hybrid" evidence="6">
    <location>
        <begin position="72"/>
        <end position="362"/>
    </location>
</feature>
<dbReference type="PANTHER" id="PTHR32347">
    <property type="entry name" value="EFFLUX SYSTEM COMPONENT YKNX-RELATED"/>
    <property type="match status" value="1"/>
</dbReference>
<dbReference type="EMBL" id="PVWO01000227">
    <property type="protein sequence ID" value="PSB54866.1"/>
    <property type="molecule type" value="Genomic_DNA"/>
</dbReference>
<comment type="similarity">
    <text evidence="2">Belongs to the membrane fusion protein (MFP) (TC 8.A.1) family.</text>
</comment>
<dbReference type="Proteomes" id="UP000238937">
    <property type="component" value="Unassembled WGS sequence"/>
</dbReference>
<feature type="transmembrane region" description="Helical" evidence="5">
    <location>
        <begin position="12"/>
        <end position="34"/>
    </location>
</feature>
<dbReference type="InterPro" id="IPR058625">
    <property type="entry name" value="MdtA-like_BSH"/>
</dbReference>
<feature type="coiled-coil region" evidence="4">
    <location>
        <begin position="189"/>
        <end position="254"/>
    </location>
</feature>
<keyword evidence="3 4" id="KW-0175">Coiled coil</keyword>
<keyword evidence="10" id="KW-1185">Reference proteome</keyword>
<evidence type="ECO:0000256" key="4">
    <source>
        <dbReference type="SAM" id="Coils"/>
    </source>
</evidence>
<dbReference type="Pfam" id="PF25954">
    <property type="entry name" value="Beta-barrel_RND_2"/>
    <property type="match status" value="1"/>
</dbReference>
<organism evidence="9 10">
    <name type="scientific">Chamaesiphon polymorphus CCALA 037</name>
    <dbReference type="NCBI Taxonomy" id="2107692"/>
    <lineage>
        <taxon>Bacteria</taxon>
        <taxon>Bacillati</taxon>
        <taxon>Cyanobacteriota</taxon>
        <taxon>Cyanophyceae</taxon>
        <taxon>Gomontiellales</taxon>
        <taxon>Chamaesiphonaceae</taxon>
        <taxon>Chamaesiphon</taxon>
    </lineage>
</organism>
<gene>
    <name evidence="9" type="ORF">C7B77_16840</name>
</gene>
<evidence type="ECO:0000259" key="7">
    <source>
        <dbReference type="Pfam" id="PF25954"/>
    </source>
</evidence>
<feature type="domain" description="CusB-like beta-barrel" evidence="7">
    <location>
        <begin position="382"/>
        <end position="457"/>
    </location>
</feature>
<dbReference type="GO" id="GO:0030313">
    <property type="term" value="C:cell envelope"/>
    <property type="evidence" value="ECO:0007669"/>
    <property type="project" value="UniProtKB-SubCell"/>
</dbReference>
<accession>A0A2T1GC04</accession>
<feature type="coiled-coil region" evidence="4">
    <location>
        <begin position="103"/>
        <end position="158"/>
    </location>
</feature>
<dbReference type="PANTHER" id="PTHR32347:SF14">
    <property type="entry name" value="EFFLUX SYSTEM COMPONENT YKNX-RELATED"/>
    <property type="match status" value="1"/>
</dbReference>
<evidence type="ECO:0000256" key="1">
    <source>
        <dbReference type="ARBA" id="ARBA00004196"/>
    </source>
</evidence>
<dbReference type="SUPFAM" id="SSF111369">
    <property type="entry name" value="HlyD-like secretion proteins"/>
    <property type="match status" value="3"/>
</dbReference>
<dbReference type="OrthoDB" id="505602at2"/>
<protein>
    <submittedName>
        <fullName evidence="9">Efflux transporter periplasmic adaptor subunit</fullName>
    </submittedName>
</protein>
<evidence type="ECO:0000259" key="8">
    <source>
        <dbReference type="Pfam" id="PF25967"/>
    </source>
</evidence>
<dbReference type="InterPro" id="IPR058792">
    <property type="entry name" value="Beta-barrel_RND_2"/>
</dbReference>
<dbReference type="InterPro" id="IPR058627">
    <property type="entry name" value="MdtA-like_C"/>
</dbReference>
<name>A0A2T1GC04_9CYAN</name>
<dbReference type="InterPro" id="IPR050465">
    <property type="entry name" value="UPF0194_transport"/>
</dbReference>
<keyword evidence="5" id="KW-1133">Transmembrane helix</keyword>
<comment type="caution">
    <text evidence="9">The sequence shown here is derived from an EMBL/GenBank/DDBJ whole genome shotgun (WGS) entry which is preliminary data.</text>
</comment>
<dbReference type="GO" id="GO:0016020">
    <property type="term" value="C:membrane"/>
    <property type="evidence" value="ECO:0007669"/>
    <property type="project" value="InterPro"/>
</dbReference>
<keyword evidence="5" id="KW-0812">Transmembrane</keyword>
<dbReference type="Gene3D" id="1.10.287.470">
    <property type="entry name" value="Helix hairpin bin"/>
    <property type="match status" value="2"/>
</dbReference>
<comment type="subcellular location">
    <subcellularLocation>
        <location evidence="1">Cell envelope</location>
    </subcellularLocation>
</comment>
<evidence type="ECO:0000313" key="10">
    <source>
        <dbReference type="Proteomes" id="UP000238937"/>
    </source>
</evidence>
<keyword evidence="5" id="KW-0472">Membrane</keyword>
<dbReference type="AlphaFoldDB" id="A0A2T1GC04"/>
<dbReference type="NCBIfam" id="TIGR01730">
    <property type="entry name" value="RND_mfp"/>
    <property type="match status" value="1"/>
</dbReference>
<evidence type="ECO:0000256" key="2">
    <source>
        <dbReference type="ARBA" id="ARBA00009477"/>
    </source>
</evidence>
<evidence type="ECO:0000256" key="3">
    <source>
        <dbReference type="ARBA" id="ARBA00023054"/>
    </source>
</evidence>